<dbReference type="InterPro" id="IPR010633">
    <property type="entry name" value="Phage_lambda_GpZ"/>
</dbReference>
<accession>A0A1I4E1M3</accession>
<proteinExistence type="predicted"/>
<dbReference type="Pfam" id="PF06763">
    <property type="entry name" value="Minor_tail_Z"/>
    <property type="match status" value="1"/>
</dbReference>
<comment type="caution">
    <text evidence="1">The sequence shown here is derived from an EMBL/GenBank/DDBJ whole genome shotgun (WGS) entry which is preliminary data.</text>
</comment>
<sequence>MFTVNFDKRDLDDLMRGLGNLPGDIKGKAIARALKHTTAIAKTRVIQKSAASTGMRQKDIRSITVAVNTGADTASVIMRSGWIPLYQLGSVRQTRDGVSVRNWGTHQGTFLATMASGHAGVFKRSSAARLPVRELWGPNPAADVQNHEDEFLDVLESVADEKLHPRLEHEIDRLLRSL</sequence>
<evidence type="ECO:0000313" key="1">
    <source>
        <dbReference type="EMBL" id="SFK98467.1"/>
    </source>
</evidence>
<reference evidence="1 2" key="1">
    <citation type="submission" date="2016-10" db="EMBL/GenBank/DDBJ databases">
        <authorList>
            <person name="Varghese N."/>
            <person name="Submissions S."/>
        </authorList>
    </citation>
    <scope>NUCLEOTIDE SEQUENCE [LARGE SCALE GENOMIC DNA]</scope>
    <source>
        <strain evidence="1 2">DSM 16392</strain>
    </source>
</reference>
<protein>
    <submittedName>
        <fullName evidence="1">Prophage minor tail protein Z (GPZ)</fullName>
    </submittedName>
</protein>
<organism evidence="1 2">
    <name type="scientific">Pseudovibrio ascidiaceicola</name>
    <dbReference type="NCBI Taxonomy" id="285279"/>
    <lineage>
        <taxon>Bacteria</taxon>
        <taxon>Pseudomonadati</taxon>
        <taxon>Pseudomonadota</taxon>
        <taxon>Alphaproteobacteria</taxon>
        <taxon>Hyphomicrobiales</taxon>
        <taxon>Stappiaceae</taxon>
        <taxon>Pseudovibrio</taxon>
    </lineage>
</organism>
<gene>
    <name evidence="1" type="ORF">SAMN04488518_11365</name>
</gene>
<dbReference type="Proteomes" id="UP000199598">
    <property type="component" value="Unassembled WGS sequence"/>
</dbReference>
<keyword evidence="2" id="KW-1185">Reference proteome</keyword>
<evidence type="ECO:0000313" key="2">
    <source>
        <dbReference type="Proteomes" id="UP000199598"/>
    </source>
</evidence>
<name>A0A1I4E1M3_9HYPH</name>
<dbReference type="EMBL" id="FOSK01000013">
    <property type="protein sequence ID" value="SFK98467.1"/>
    <property type="molecule type" value="Genomic_DNA"/>
</dbReference>